<evidence type="ECO:0000313" key="10">
    <source>
        <dbReference type="RefSeq" id="XP_034240160.1"/>
    </source>
</evidence>
<gene>
    <name evidence="10" type="primary">LOC117644658</name>
</gene>
<evidence type="ECO:0000259" key="7">
    <source>
        <dbReference type="PROSITE" id="PS50835"/>
    </source>
</evidence>
<dbReference type="RefSeq" id="XP_034240160.1">
    <property type="nucleotide sequence ID" value="XM_034384269.1"/>
</dbReference>
<dbReference type="SMART" id="SM00408">
    <property type="entry name" value="IGc2"/>
    <property type="match status" value="4"/>
</dbReference>
<feature type="region of interest" description="Disordered" evidence="6">
    <location>
        <begin position="516"/>
        <end position="544"/>
    </location>
</feature>
<dbReference type="InterPro" id="IPR036179">
    <property type="entry name" value="Ig-like_dom_sf"/>
</dbReference>
<keyword evidence="4" id="KW-0472">Membrane</keyword>
<feature type="domain" description="Fibronectin type-III" evidence="8">
    <location>
        <begin position="415"/>
        <end position="508"/>
    </location>
</feature>
<evidence type="ECO:0000256" key="3">
    <source>
        <dbReference type="ARBA" id="ARBA00022989"/>
    </source>
</evidence>
<reference evidence="10" key="1">
    <citation type="submission" date="2025-08" db="UniProtKB">
        <authorList>
            <consortium name="RefSeq"/>
        </authorList>
    </citation>
    <scope>IDENTIFICATION</scope>
    <source>
        <tissue evidence="10">Total insect</tissue>
    </source>
</reference>
<evidence type="ECO:0000256" key="6">
    <source>
        <dbReference type="SAM" id="MobiDB-lite"/>
    </source>
</evidence>
<dbReference type="InterPro" id="IPR003598">
    <property type="entry name" value="Ig_sub2"/>
</dbReference>
<proteinExistence type="predicted"/>
<name>A0A6P8YS12_THRPL</name>
<dbReference type="OrthoDB" id="6431884at2759"/>
<evidence type="ECO:0000256" key="2">
    <source>
        <dbReference type="ARBA" id="ARBA00022692"/>
    </source>
</evidence>
<dbReference type="SUPFAM" id="SSF48726">
    <property type="entry name" value="Immunoglobulin"/>
    <property type="match status" value="4"/>
</dbReference>
<dbReference type="SMART" id="SM00409">
    <property type="entry name" value="IG"/>
    <property type="match status" value="3"/>
</dbReference>
<dbReference type="PANTHER" id="PTHR23278:SF28">
    <property type="entry name" value="SIDESTEP IV, ISOFORM C"/>
    <property type="match status" value="1"/>
</dbReference>
<accession>A0A6P8YS12</accession>
<dbReference type="SUPFAM" id="SSF49265">
    <property type="entry name" value="Fibronectin type III"/>
    <property type="match status" value="1"/>
</dbReference>
<dbReference type="GeneID" id="117644658"/>
<feature type="domain" description="Ig-like" evidence="7">
    <location>
        <begin position="315"/>
        <end position="390"/>
    </location>
</feature>
<feature type="domain" description="Ig-like" evidence="7">
    <location>
        <begin position="1"/>
        <end position="114"/>
    </location>
</feature>
<organism evidence="10">
    <name type="scientific">Thrips palmi</name>
    <name type="common">Melon thrips</name>
    <dbReference type="NCBI Taxonomy" id="161013"/>
    <lineage>
        <taxon>Eukaryota</taxon>
        <taxon>Metazoa</taxon>
        <taxon>Ecdysozoa</taxon>
        <taxon>Arthropoda</taxon>
        <taxon>Hexapoda</taxon>
        <taxon>Insecta</taxon>
        <taxon>Pterygota</taxon>
        <taxon>Neoptera</taxon>
        <taxon>Paraneoptera</taxon>
        <taxon>Thysanoptera</taxon>
        <taxon>Terebrantia</taxon>
        <taxon>Thripoidea</taxon>
        <taxon>Thripidae</taxon>
        <taxon>Thrips</taxon>
    </lineage>
</organism>
<dbReference type="PANTHER" id="PTHR23278">
    <property type="entry name" value="SIDESTEP PROTEIN"/>
    <property type="match status" value="1"/>
</dbReference>
<dbReference type="Pfam" id="PF13927">
    <property type="entry name" value="Ig_3"/>
    <property type="match status" value="2"/>
</dbReference>
<dbReference type="InterPro" id="IPR013162">
    <property type="entry name" value="CD80_C2-set"/>
</dbReference>
<dbReference type="PROSITE" id="PS50835">
    <property type="entry name" value="IG_LIKE"/>
    <property type="match status" value="4"/>
</dbReference>
<dbReference type="InterPro" id="IPR013106">
    <property type="entry name" value="Ig_V-set"/>
</dbReference>
<dbReference type="Pfam" id="PF07686">
    <property type="entry name" value="V-set"/>
    <property type="match status" value="1"/>
</dbReference>
<dbReference type="InParanoid" id="A0A6P8YS12"/>
<keyword evidence="5" id="KW-1015">Disulfide bond</keyword>
<keyword evidence="9" id="KW-1185">Reference proteome</keyword>
<dbReference type="InterPro" id="IPR003599">
    <property type="entry name" value="Ig_sub"/>
</dbReference>
<evidence type="ECO:0000256" key="4">
    <source>
        <dbReference type="ARBA" id="ARBA00023136"/>
    </source>
</evidence>
<dbReference type="GO" id="GO:0016020">
    <property type="term" value="C:membrane"/>
    <property type="evidence" value="ECO:0007669"/>
    <property type="project" value="UniProtKB-SubCell"/>
</dbReference>
<dbReference type="InterPro" id="IPR003961">
    <property type="entry name" value="FN3_dom"/>
</dbReference>
<comment type="subcellular location">
    <subcellularLocation>
        <location evidence="1">Membrane</location>
        <topology evidence="1">Single-pass membrane protein</topology>
    </subcellularLocation>
</comment>
<dbReference type="CDD" id="cd00096">
    <property type="entry name" value="Ig"/>
    <property type="match status" value="1"/>
</dbReference>
<evidence type="ECO:0000259" key="8">
    <source>
        <dbReference type="PROSITE" id="PS50853"/>
    </source>
</evidence>
<sequence length="678" mass="75004">MVPLEHVEGVMGRKVSLPCDIEPPSKDDNVMMVLWFEAVDGEPLYSFDVRGGNFDNARLWSSNVFGDRAKFRAKAGSSPAHLVLDSVMADDEGVYRCRVDFKNSPTRNMKVNLTVIVKPLEVRIMNKERTLSAERRYEVECRSAGSRPEPVITWWKGSRQMKKLAKNFSADGNHSVSVLGFVPGIDDDGRYLTCRAENPSIPDSALEDRWRLDVQYSPVVTLRMGASLNPNDIKEGDDVYFECNIRANPKAYRLAWFHAGRELQHNVSAGIILSDQSLVLQGVTRVSAGDYACMAANGEGKGTSNLVALNVMYAPTCRSTREELHGAGRHDTVTLRCEVDAHPATVSFHWTFNNSGESSDVPAARFSSRGATSTLNYTPANDMDFGTLACWGSNAVGRQRAPCVFQVVAAGRPFPPSNCSLTNHTSEWVRVECLENFDGGLPQGFQLELLELPYLVPKYNVNVTRGPPVIEWQGNLEQSSAYQVRVYAINAKGRSDPVVLQELRFKGVAKYTDANRLSPPSPLAAGPRPPLDDTDPDVIPSIYERRPPKQLPVHVFATLNCRTPQQRRRKNEGESWEDDDAMFEEMEAKVRLSSMASMASMATLSRRPERGIAGPGVCWDGLAPLPPLREPLRGDLEACCRGPTPFAVKEMSISTSPSRPLSINNIVTTSHKIQESCI</sequence>
<evidence type="ECO:0000256" key="1">
    <source>
        <dbReference type="ARBA" id="ARBA00004167"/>
    </source>
</evidence>
<keyword evidence="2" id="KW-0812">Transmembrane</keyword>
<dbReference type="InterPro" id="IPR036116">
    <property type="entry name" value="FN3_sf"/>
</dbReference>
<dbReference type="KEGG" id="tpal:117644658"/>
<evidence type="ECO:0000313" key="9">
    <source>
        <dbReference type="Proteomes" id="UP000515158"/>
    </source>
</evidence>
<keyword evidence="3" id="KW-1133">Transmembrane helix</keyword>
<dbReference type="Gene3D" id="2.60.40.10">
    <property type="entry name" value="Immunoglobulins"/>
    <property type="match status" value="5"/>
</dbReference>
<dbReference type="Proteomes" id="UP000515158">
    <property type="component" value="Unplaced"/>
</dbReference>
<dbReference type="InterPro" id="IPR007110">
    <property type="entry name" value="Ig-like_dom"/>
</dbReference>
<evidence type="ECO:0000256" key="5">
    <source>
        <dbReference type="ARBA" id="ARBA00023157"/>
    </source>
</evidence>
<feature type="domain" description="Ig-like" evidence="7">
    <location>
        <begin position="218"/>
        <end position="310"/>
    </location>
</feature>
<dbReference type="PROSITE" id="PS50853">
    <property type="entry name" value="FN3"/>
    <property type="match status" value="1"/>
</dbReference>
<dbReference type="CDD" id="cd00063">
    <property type="entry name" value="FN3"/>
    <property type="match status" value="1"/>
</dbReference>
<dbReference type="Pfam" id="PF08205">
    <property type="entry name" value="C2-set_2"/>
    <property type="match status" value="1"/>
</dbReference>
<protein>
    <submittedName>
        <fullName evidence="10">Nephrin-like</fullName>
    </submittedName>
</protein>
<dbReference type="InterPro" id="IPR013783">
    <property type="entry name" value="Ig-like_fold"/>
</dbReference>
<dbReference type="AlphaFoldDB" id="A0A6P8YS12"/>
<feature type="domain" description="Ig-like" evidence="7">
    <location>
        <begin position="119"/>
        <end position="213"/>
    </location>
</feature>